<evidence type="ECO:0000256" key="5">
    <source>
        <dbReference type="PROSITE-ProRule" id="PRU00182"/>
    </source>
</evidence>
<comment type="catalytic activity">
    <reaction evidence="3">
        <text>uridine(1911/1915/1917) in 23S rRNA = pseudouridine(1911/1915/1917) in 23S rRNA</text>
        <dbReference type="Rhea" id="RHEA:42524"/>
        <dbReference type="Rhea" id="RHEA-COMP:10097"/>
        <dbReference type="Rhea" id="RHEA-COMP:10098"/>
        <dbReference type="ChEBI" id="CHEBI:65314"/>
        <dbReference type="ChEBI" id="CHEBI:65315"/>
        <dbReference type="EC" id="5.4.99.23"/>
    </reaction>
</comment>
<accession>A0AAE4YC84</accession>
<keyword evidence="9" id="KW-1185">Reference proteome</keyword>
<protein>
    <recommendedName>
        <fullName evidence="6">Pseudouridine synthase</fullName>
        <ecNumber evidence="6">5.4.99.-</ecNumber>
    </recommendedName>
</protein>
<dbReference type="CDD" id="cd00165">
    <property type="entry name" value="S4"/>
    <property type="match status" value="1"/>
</dbReference>
<dbReference type="InterPro" id="IPR006224">
    <property type="entry name" value="PsdUridine_synth_RluA-like_CS"/>
</dbReference>
<dbReference type="GO" id="GO:0003723">
    <property type="term" value="F:RNA binding"/>
    <property type="evidence" value="ECO:0007669"/>
    <property type="project" value="UniProtKB-KW"/>
</dbReference>
<dbReference type="PROSITE" id="PS01129">
    <property type="entry name" value="PSI_RLU"/>
    <property type="match status" value="1"/>
</dbReference>
<gene>
    <name evidence="8" type="ORF">GV832_05430</name>
</gene>
<dbReference type="InterPro" id="IPR036986">
    <property type="entry name" value="S4_RNA-bd_sf"/>
</dbReference>
<comment type="similarity">
    <text evidence="1 6">Belongs to the pseudouridine synthase RluA family.</text>
</comment>
<dbReference type="InterPro" id="IPR006145">
    <property type="entry name" value="PsdUridine_synth_RsuA/RluA"/>
</dbReference>
<evidence type="ECO:0000256" key="2">
    <source>
        <dbReference type="ARBA" id="ARBA00023235"/>
    </source>
</evidence>
<evidence type="ECO:0000256" key="1">
    <source>
        <dbReference type="ARBA" id="ARBA00010876"/>
    </source>
</evidence>
<dbReference type="CDD" id="cd02869">
    <property type="entry name" value="PseudoU_synth_RluA_like"/>
    <property type="match status" value="1"/>
</dbReference>
<dbReference type="AlphaFoldDB" id="A0AAE4YC84"/>
<evidence type="ECO:0000313" key="9">
    <source>
        <dbReference type="Proteomes" id="UP001193501"/>
    </source>
</evidence>
<dbReference type="InterPro" id="IPR050188">
    <property type="entry name" value="RluA_PseudoU_synthase"/>
</dbReference>
<comment type="caution">
    <text evidence="8">The sequence shown here is derived from an EMBL/GenBank/DDBJ whole genome shotgun (WGS) entry which is preliminary data.</text>
</comment>
<dbReference type="PANTHER" id="PTHR21600">
    <property type="entry name" value="MITOCHONDRIAL RNA PSEUDOURIDINE SYNTHASE"/>
    <property type="match status" value="1"/>
</dbReference>
<comment type="catalytic activity">
    <reaction evidence="6">
        <text>a uridine in RNA = a pseudouridine in RNA</text>
        <dbReference type="Rhea" id="RHEA:48348"/>
        <dbReference type="Rhea" id="RHEA-COMP:12068"/>
        <dbReference type="Rhea" id="RHEA-COMP:12069"/>
        <dbReference type="ChEBI" id="CHEBI:65314"/>
        <dbReference type="ChEBI" id="CHEBI:65315"/>
    </reaction>
</comment>
<evidence type="ECO:0000256" key="4">
    <source>
        <dbReference type="PIRSR" id="PIRSR606225-1"/>
    </source>
</evidence>
<dbReference type="EC" id="5.4.99.-" evidence="6"/>
<evidence type="ECO:0000259" key="7">
    <source>
        <dbReference type="Pfam" id="PF00849"/>
    </source>
</evidence>
<dbReference type="PROSITE" id="PS50889">
    <property type="entry name" value="S4"/>
    <property type="match status" value="1"/>
</dbReference>
<dbReference type="NCBIfam" id="TIGR00005">
    <property type="entry name" value="rluA_subfam"/>
    <property type="match status" value="1"/>
</dbReference>
<dbReference type="SUPFAM" id="SSF55174">
    <property type="entry name" value="Alpha-L RNA-binding motif"/>
    <property type="match status" value="1"/>
</dbReference>
<dbReference type="RefSeq" id="WP_168773823.1">
    <property type="nucleotide sequence ID" value="NZ_JAABNR010000004.1"/>
</dbReference>
<keyword evidence="2 6" id="KW-0413">Isomerase</keyword>
<dbReference type="SUPFAM" id="SSF55120">
    <property type="entry name" value="Pseudouridine synthase"/>
    <property type="match status" value="1"/>
</dbReference>
<dbReference type="Gene3D" id="3.30.2350.10">
    <property type="entry name" value="Pseudouridine synthase"/>
    <property type="match status" value="1"/>
</dbReference>
<dbReference type="GO" id="GO:0000455">
    <property type="term" value="P:enzyme-directed rRNA pseudouridine synthesis"/>
    <property type="evidence" value="ECO:0007669"/>
    <property type="project" value="TreeGrafter"/>
</dbReference>
<organism evidence="8 9">
    <name type="scientific">Stagnihabitans tardus</name>
    <dbReference type="NCBI Taxonomy" id="2699202"/>
    <lineage>
        <taxon>Bacteria</taxon>
        <taxon>Pseudomonadati</taxon>
        <taxon>Pseudomonadota</taxon>
        <taxon>Alphaproteobacteria</taxon>
        <taxon>Rhodobacterales</taxon>
        <taxon>Paracoccaceae</taxon>
        <taxon>Stagnihabitans</taxon>
    </lineage>
</organism>
<dbReference type="Proteomes" id="UP001193501">
    <property type="component" value="Unassembled WGS sequence"/>
</dbReference>
<dbReference type="Pfam" id="PF00849">
    <property type="entry name" value="PseudoU_synth_2"/>
    <property type="match status" value="1"/>
</dbReference>
<dbReference type="InterPro" id="IPR006225">
    <property type="entry name" value="PsdUridine_synth_RluC/D"/>
</dbReference>
<keyword evidence="5" id="KW-0694">RNA-binding</keyword>
<evidence type="ECO:0000313" key="8">
    <source>
        <dbReference type="EMBL" id="NBZ87015.1"/>
    </source>
</evidence>
<dbReference type="EMBL" id="JAABNR010000004">
    <property type="protein sequence ID" value="NBZ87015.1"/>
    <property type="molecule type" value="Genomic_DNA"/>
</dbReference>
<feature type="domain" description="Pseudouridine synthase RsuA/RluA-like" evidence="7">
    <location>
        <begin position="105"/>
        <end position="276"/>
    </location>
</feature>
<proteinExistence type="inferred from homology"/>
<reference evidence="8" key="1">
    <citation type="submission" date="2020-01" db="EMBL/GenBank/DDBJ databases">
        <authorList>
            <person name="Chen W.-M."/>
        </authorList>
    </citation>
    <scope>NUCLEOTIDE SEQUENCE</scope>
    <source>
        <strain evidence="8">CYK-10</strain>
    </source>
</reference>
<comment type="function">
    <text evidence="6">Responsible for synthesis of pseudouridine from uracil.</text>
</comment>
<name>A0AAE4YC84_9RHOB</name>
<evidence type="ECO:0000256" key="3">
    <source>
        <dbReference type="ARBA" id="ARBA00036882"/>
    </source>
</evidence>
<sequence length="351" mass="37699">MNPSLLTSSDDDLAEDLVLVIPSDAHDRLDKVLISLLPDEAGISRSRLTKMIAEGAVLKNGSPVADGKSKAVAGDVFVLRLDPAEAVETLAEDIPLTVVYEDGELIVVNKPAGMVVHPAPGSPRGTLVNALLWHCGESLQGIGGERRPGIVHRIDKETSGLLVAAKSDRAHHGLSAQFAAHTVSRRYLAVAHGVPMASDPRLRGLRGVGVEAGGIIRIMTELARHKNDRQKQAVVWDGAGRHAVTRVRVMEDYGVASLLECWLETGRTHQIRVHMAYAGHALIGDPTYGGTRRLPAKTKGSDYANAFPRQALHAATLGFDHPLTGERLEFRADPPEDFVTLVEGLRPVSAD</sequence>
<evidence type="ECO:0000256" key="6">
    <source>
        <dbReference type="RuleBase" id="RU362028"/>
    </source>
</evidence>
<dbReference type="Gene3D" id="3.10.290.10">
    <property type="entry name" value="RNA-binding S4 domain"/>
    <property type="match status" value="1"/>
</dbReference>
<feature type="active site" evidence="4">
    <location>
        <position position="155"/>
    </location>
</feature>
<dbReference type="InterPro" id="IPR020103">
    <property type="entry name" value="PsdUridine_synth_cat_dom_sf"/>
</dbReference>
<dbReference type="PANTHER" id="PTHR21600:SF44">
    <property type="entry name" value="RIBOSOMAL LARGE SUBUNIT PSEUDOURIDINE SYNTHASE D"/>
    <property type="match status" value="1"/>
</dbReference>
<dbReference type="GO" id="GO:0160140">
    <property type="term" value="F:23S rRNA pseudouridine(1911/1915/1917) synthase activity"/>
    <property type="evidence" value="ECO:0007669"/>
    <property type="project" value="UniProtKB-EC"/>
</dbReference>